<dbReference type="PANTHER" id="PTHR24417:SF7">
    <property type="entry name" value="CHROMATIN MODIFICATION-RELATED PROTEIN EAF1"/>
    <property type="match status" value="1"/>
</dbReference>
<feature type="coiled-coil region" evidence="1">
    <location>
        <begin position="722"/>
        <end position="806"/>
    </location>
</feature>
<gene>
    <name evidence="3" type="ORF">M9Y10_043479</name>
</gene>
<comment type="caution">
    <text evidence="3">The sequence shown here is derived from an EMBL/GenBank/DDBJ whole genome shotgun (WGS) entry which is preliminary data.</text>
</comment>
<reference evidence="3 4" key="1">
    <citation type="submission" date="2024-04" db="EMBL/GenBank/DDBJ databases">
        <title>Tritrichomonas musculus Genome.</title>
        <authorList>
            <person name="Alves-Ferreira E."/>
            <person name="Grigg M."/>
            <person name="Lorenzi H."/>
            <person name="Galac M."/>
        </authorList>
    </citation>
    <scope>NUCLEOTIDE SEQUENCE [LARGE SCALE GENOMIC DNA]</scope>
    <source>
        <strain evidence="3 4">EAF2021</strain>
    </source>
</reference>
<dbReference type="PANTHER" id="PTHR24417">
    <property type="entry name" value="SERINE/THREONINE-PROTEIN KINASE LMTK1"/>
    <property type="match status" value="1"/>
</dbReference>
<feature type="compositionally biased region" description="Basic and acidic residues" evidence="2">
    <location>
        <begin position="314"/>
        <end position="323"/>
    </location>
</feature>
<organism evidence="3 4">
    <name type="scientific">Tritrichomonas musculus</name>
    <dbReference type="NCBI Taxonomy" id="1915356"/>
    <lineage>
        <taxon>Eukaryota</taxon>
        <taxon>Metamonada</taxon>
        <taxon>Parabasalia</taxon>
        <taxon>Tritrichomonadida</taxon>
        <taxon>Tritrichomonadidae</taxon>
        <taxon>Tritrichomonas</taxon>
    </lineage>
</organism>
<sequence length="1045" mass="121038">MFDPSYSDIDHTVSCDGSQESEMTNQLIDENQITLLREQNDHLMKENSSLRAQFEDALLITKQVEEMHQNNRQLKSTVREYQAKIDSLNQRLEISSRTIEGLNQKLDDEKANSIATREKDHISMKKEVERIKNENKAQLDSLYEKLDQFNKEKEKNDVESKLINGKIEKCLDNAQHFFQTKFQYFDDFIIFLSQAPFVSQVDQQQNHPQFPCQQQPSFPKDLCSSSDQIQVLTKKLKRERAKLKEKTIIQDELEATINKLKREQYEITTKHQFEINALKKEYEQKEEDMNMQDADQKHQIQQLLGKIESLKKEIKKKSAEEHSQAPPPQIVIRAPPASQSKRRIDSELEIEAKRSIEQNKELDLAVEQLTRCNNELSNQLKNSLVQRDELNLRIRELEASKQDQDEASIKYKNDLNALTIVHKETLVELETLRNALHDKETILEKKTKSRLKKEVQSFKSKTAGLESTIESQKKQIYELSLANEQANRSINQLTQKLDESKNTIDESQRSIDYLRDELATVQQALDDKPSVTPEDVMPPNIWRSSEFGTDVADQISKIALNSSLQPPSKLQNIYKIIRSHYTKQITERDQALSDAHTELQTVKNIFNQFLINISISLGIEPVNLETFLSNTGPCIIIATLNKLRTTCDDFKRLNEQFTNALLHISKTFSPSGEADINLVIEQTNCIKEQLNSNSIQLQKRSKKYHEISASFKALKKKYDTDTQDLNSQISHLSETIDQLTKANNDLTQSNQQFKHELQTMKNDYRDFKDKKEENEANLVERHEEDQQAWNQEKSQLETRIQQLLNSHGERASEAADEIAEKDAIIEHLKNTIQAQKSTISERDREIANLKQSSDNSINDLTEKASKEKKQIIKSYEKAVEEITEQCNTHRRDVEKMAKVVAETEKKCKQYKSKLMQIKRENLKLNTEIQSQKEQNDRDKKLADSTARSAILTAETNFNTRLDEQKSKCETEKRRIYSFIADTFKQYFNPHEGMDEKSFKSIVSRARDELSRLIASDLAIRRLVGAASHQKTDDAVAQLIMNNNNI</sequence>
<feature type="region of interest" description="Disordered" evidence="2">
    <location>
        <begin position="314"/>
        <end position="343"/>
    </location>
</feature>
<feature type="coiled-coil region" evidence="1">
    <location>
        <begin position="476"/>
        <end position="524"/>
    </location>
</feature>
<dbReference type="EMBL" id="JAPFFF010000008">
    <property type="protein sequence ID" value="KAK8884369.1"/>
    <property type="molecule type" value="Genomic_DNA"/>
</dbReference>
<accession>A0ABR2JZS8</accession>
<name>A0ABR2JZS8_9EUKA</name>
<evidence type="ECO:0000256" key="2">
    <source>
        <dbReference type="SAM" id="MobiDB-lite"/>
    </source>
</evidence>
<protein>
    <submittedName>
        <fullName evidence="3">Uncharacterized protein</fullName>
    </submittedName>
</protein>
<keyword evidence="4" id="KW-1185">Reference proteome</keyword>
<feature type="coiled-coil region" evidence="1">
    <location>
        <begin position="33"/>
        <end position="159"/>
    </location>
</feature>
<evidence type="ECO:0000313" key="3">
    <source>
        <dbReference type="EMBL" id="KAK8884369.1"/>
    </source>
</evidence>
<evidence type="ECO:0000313" key="4">
    <source>
        <dbReference type="Proteomes" id="UP001470230"/>
    </source>
</evidence>
<feature type="coiled-coil region" evidence="1">
    <location>
        <begin position="359"/>
        <end position="407"/>
    </location>
</feature>
<feature type="coiled-coil region" evidence="1">
    <location>
        <begin position="865"/>
        <end position="934"/>
    </location>
</feature>
<dbReference type="Proteomes" id="UP001470230">
    <property type="component" value="Unassembled WGS sequence"/>
</dbReference>
<keyword evidence="1" id="KW-0175">Coiled coil</keyword>
<proteinExistence type="predicted"/>
<evidence type="ECO:0000256" key="1">
    <source>
        <dbReference type="SAM" id="Coils"/>
    </source>
</evidence>